<evidence type="ECO:0000313" key="1">
    <source>
        <dbReference type="EMBL" id="KAF5766329.1"/>
    </source>
</evidence>
<keyword evidence="2" id="KW-1185">Reference proteome</keyword>
<reference evidence="1" key="1">
    <citation type="journal article" date="2017" name="Nature">
        <title>The sunflower genome provides insights into oil metabolism, flowering and Asterid evolution.</title>
        <authorList>
            <person name="Badouin H."/>
            <person name="Gouzy J."/>
            <person name="Grassa C.J."/>
            <person name="Murat F."/>
            <person name="Staton S.E."/>
            <person name="Cottret L."/>
            <person name="Lelandais-Briere C."/>
            <person name="Owens G.L."/>
            <person name="Carrere S."/>
            <person name="Mayjonade B."/>
            <person name="Legrand L."/>
            <person name="Gill N."/>
            <person name="Kane N.C."/>
            <person name="Bowers J.E."/>
            <person name="Hubner S."/>
            <person name="Bellec A."/>
            <person name="Berard A."/>
            <person name="Berges H."/>
            <person name="Blanchet N."/>
            <person name="Boniface M.C."/>
            <person name="Brunel D."/>
            <person name="Catrice O."/>
            <person name="Chaidir N."/>
            <person name="Claudel C."/>
            <person name="Donnadieu C."/>
            <person name="Faraut T."/>
            <person name="Fievet G."/>
            <person name="Helmstetter N."/>
            <person name="King M."/>
            <person name="Knapp S.J."/>
            <person name="Lai Z."/>
            <person name="Le Paslier M.C."/>
            <person name="Lippi Y."/>
            <person name="Lorenzon L."/>
            <person name="Mandel J.R."/>
            <person name="Marage G."/>
            <person name="Marchand G."/>
            <person name="Marquand E."/>
            <person name="Bret-Mestries E."/>
            <person name="Morien E."/>
            <person name="Nambeesan S."/>
            <person name="Nguyen T."/>
            <person name="Pegot-Espagnet P."/>
            <person name="Pouilly N."/>
            <person name="Raftis F."/>
            <person name="Sallet E."/>
            <person name="Schiex T."/>
            <person name="Thomas J."/>
            <person name="Vandecasteele C."/>
            <person name="Vares D."/>
            <person name="Vear F."/>
            <person name="Vautrin S."/>
            <person name="Crespi M."/>
            <person name="Mangin B."/>
            <person name="Burke J.M."/>
            <person name="Salse J."/>
            <person name="Munos S."/>
            <person name="Vincourt P."/>
            <person name="Rieseberg L.H."/>
            <person name="Langlade N.B."/>
        </authorList>
    </citation>
    <scope>NUCLEOTIDE SEQUENCE</scope>
    <source>
        <tissue evidence="1">Leaves</tissue>
    </source>
</reference>
<gene>
    <name evidence="1" type="ORF">HanXRQr2_Chr15g0714111</name>
</gene>
<dbReference type="Proteomes" id="UP000215914">
    <property type="component" value="Unassembled WGS sequence"/>
</dbReference>
<accession>A0A9K3H691</accession>
<dbReference type="EMBL" id="MNCJ02000330">
    <property type="protein sequence ID" value="KAF5766329.1"/>
    <property type="molecule type" value="Genomic_DNA"/>
</dbReference>
<evidence type="ECO:0000313" key="2">
    <source>
        <dbReference type="Proteomes" id="UP000215914"/>
    </source>
</evidence>
<comment type="caution">
    <text evidence="1">The sequence shown here is derived from an EMBL/GenBank/DDBJ whole genome shotgun (WGS) entry which is preliminary data.</text>
</comment>
<protein>
    <submittedName>
        <fullName evidence="1">Uncharacterized protein</fullName>
    </submittedName>
</protein>
<sequence>MYHCHLIRLKHHHQIAILPPSTIITIDLHKNSIICLYPSLSFYTTPPPDPPPPPLASITIIKKTSVLTPKPPILHPHPEP</sequence>
<name>A0A9K3H691_HELAN</name>
<proteinExistence type="predicted"/>
<organism evidence="1 2">
    <name type="scientific">Helianthus annuus</name>
    <name type="common">Common sunflower</name>
    <dbReference type="NCBI Taxonomy" id="4232"/>
    <lineage>
        <taxon>Eukaryota</taxon>
        <taxon>Viridiplantae</taxon>
        <taxon>Streptophyta</taxon>
        <taxon>Embryophyta</taxon>
        <taxon>Tracheophyta</taxon>
        <taxon>Spermatophyta</taxon>
        <taxon>Magnoliopsida</taxon>
        <taxon>eudicotyledons</taxon>
        <taxon>Gunneridae</taxon>
        <taxon>Pentapetalae</taxon>
        <taxon>asterids</taxon>
        <taxon>campanulids</taxon>
        <taxon>Asterales</taxon>
        <taxon>Asteraceae</taxon>
        <taxon>Asteroideae</taxon>
        <taxon>Heliantheae alliance</taxon>
        <taxon>Heliantheae</taxon>
        <taxon>Helianthus</taxon>
    </lineage>
</organism>
<dbReference type="AlphaFoldDB" id="A0A9K3H691"/>
<reference evidence="1" key="2">
    <citation type="submission" date="2020-06" db="EMBL/GenBank/DDBJ databases">
        <title>Helianthus annuus Genome sequencing and assembly Release 2.</title>
        <authorList>
            <person name="Gouzy J."/>
            <person name="Langlade N."/>
            <person name="Munos S."/>
        </authorList>
    </citation>
    <scope>NUCLEOTIDE SEQUENCE</scope>
    <source>
        <tissue evidence="1">Leaves</tissue>
    </source>
</reference>
<dbReference type="Gramene" id="mRNA:HanXRQr2_Chr15g0714111">
    <property type="protein sequence ID" value="CDS:HanXRQr2_Chr15g0714111.1"/>
    <property type="gene ID" value="HanXRQr2_Chr15g0714111"/>
</dbReference>